<gene>
    <name evidence="11" type="ORF">C7437_1011475</name>
</gene>
<dbReference type="InterPro" id="IPR024194">
    <property type="entry name" value="Ac/AlaTfrase_AlgI/DltB"/>
</dbReference>
<dbReference type="AlphaFoldDB" id="A0A2W7MXA8"/>
<keyword evidence="4 9" id="KW-0808">Transferase</keyword>
<dbReference type="EMBL" id="QKZI01000001">
    <property type="protein sequence ID" value="PZX08351.1"/>
    <property type="molecule type" value="Genomic_DNA"/>
</dbReference>
<evidence type="ECO:0000313" key="12">
    <source>
        <dbReference type="Proteomes" id="UP000248646"/>
    </source>
</evidence>
<keyword evidence="6 10" id="KW-1133">Transmembrane helix</keyword>
<dbReference type="Pfam" id="PF03062">
    <property type="entry name" value="MBOAT"/>
    <property type="match status" value="1"/>
</dbReference>
<organism evidence="11 12">
    <name type="scientific">Psychrobacillus insolitus</name>
    <dbReference type="NCBI Taxonomy" id="1461"/>
    <lineage>
        <taxon>Bacteria</taxon>
        <taxon>Bacillati</taxon>
        <taxon>Bacillota</taxon>
        <taxon>Bacilli</taxon>
        <taxon>Bacillales</taxon>
        <taxon>Bacillaceae</taxon>
        <taxon>Psychrobacillus</taxon>
    </lineage>
</organism>
<evidence type="ECO:0000313" key="11">
    <source>
        <dbReference type="EMBL" id="PZX08351.1"/>
    </source>
</evidence>
<accession>A0A2W7MXA8</accession>
<evidence type="ECO:0000256" key="3">
    <source>
        <dbReference type="ARBA" id="ARBA00022475"/>
    </source>
</evidence>
<dbReference type="GO" id="GO:0016746">
    <property type="term" value="F:acyltransferase activity"/>
    <property type="evidence" value="ECO:0007669"/>
    <property type="project" value="UniProtKB-KW"/>
</dbReference>
<feature type="transmembrane region" description="Helical" evidence="10">
    <location>
        <begin position="386"/>
        <end position="407"/>
    </location>
</feature>
<feature type="transmembrane region" description="Helical" evidence="10">
    <location>
        <begin position="356"/>
        <end position="374"/>
    </location>
</feature>
<comment type="subcellular location">
    <subcellularLocation>
        <location evidence="1">Cell membrane</location>
        <topology evidence="1">Multi-pass membrane protein</topology>
    </subcellularLocation>
</comment>
<sequence>MLFNSFNFIFLFLPLTFILYFLLHKLKLSKWAIAFLLTASLIFYGIWNPIYLILMLSSIIFNFGVAYLLMKTVQVKVRKAILAFGVVGNITLLGYFKYYDFFATNINWIFDTDIALKSLLLPLAISFFTFQQIAFLVDSYRNETKKYSFFTYALFITFFPQLIAGPIVNHQELIPQLVDKRNFFLNPENIAKGIFIFSVGLAKKVGLADTLAIWANDGYANVETLSFMEAWITSLSYTLQLYFDFSGYSDMAIGLALIFNIKLPVNFYSPYKTRNIQEFWKSWHMTLNRFLTHYLYFPLGGSRKGPVRTYINIFIIFLVSGVWHGAGWTFIIWGVLHGLASITVRFWGKLNIKLPYLVAWFINILFVHIAWVYFRATDVNQAHTLLAKMFTPDGSIVTFFNAAIFEFSTWNTFRIFDITWFTNPKTIFLFIMLACVIAFLLPNSIQLLEKFKPNFKYLFLINVCIFVALFCVYILNKNSEFLYFNF</sequence>
<evidence type="ECO:0000256" key="10">
    <source>
        <dbReference type="SAM" id="Phobius"/>
    </source>
</evidence>
<keyword evidence="8 9" id="KW-0012">Acyltransferase</keyword>
<evidence type="ECO:0000256" key="8">
    <source>
        <dbReference type="ARBA" id="ARBA00023315"/>
    </source>
</evidence>
<protein>
    <submittedName>
        <fullName evidence="11">D-alanyl-lipoteichoic acid acyltransferase DltB (MBOAT superfamily)</fullName>
    </submittedName>
</protein>
<feature type="transmembrane region" description="Helical" evidence="10">
    <location>
        <begin position="50"/>
        <end position="69"/>
    </location>
</feature>
<evidence type="ECO:0000256" key="2">
    <source>
        <dbReference type="ARBA" id="ARBA00010323"/>
    </source>
</evidence>
<keyword evidence="3 9" id="KW-1003">Cell membrane</keyword>
<feature type="transmembrane region" description="Helical" evidence="10">
    <location>
        <begin position="6"/>
        <end position="23"/>
    </location>
</feature>
<comment type="similarity">
    <text evidence="2 9">Belongs to the membrane-bound acyltransferase family.</text>
</comment>
<reference evidence="11 12" key="1">
    <citation type="submission" date="2018-06" db="EMBL/GenBank/DDBJ databases">
        <title>Genomic Encyclopedia of Type Strains, Phase IV (KMG-IV): sequencing the most valuable type-strain genomes for metagenomic binning, comparative biology and taxonomic classification.</title>
        <authorList>
            <person name="Goeker M."/>
        </authorList>
    </citation>
    <scope>NUCLEOTIDE SEQUENCE [LARGE SCALE GENOMIC DNA]</scope>
    <source>
        <strain evidence="11 12">DSM 5</strain>
    </source>
</reference>
<feature type="transmembrane region" description="Helical" evidence="10">
    <location>
        <begin position="28"/>
        <end position="44"/>
    </location>
</feature>
<dbReference type="PIRSF" id="PIRSF500217">
    <property type="entry name" value="AlgI"/>
    <property type="match status" value="1"/>
</dbReference>
<keyword evidence="7 9" id="KW-0472">Membrane</keyword>
<feature type="transmembrane region" description="Helical" evidence="10">
    <location>
        <begin position="149"/>
        <end position="168"/>
    </location>
</feature>
<feature type="transmembrane region" description="Helical" evidence="10">
    <location>
        <begin position="313"/>
        <end position="336"/>
    </location>
</feature>
<feature type="transmembrane region" description="Helical" evidence="10">
    <location>
        <begin position="81"/>
        <end position="99"/>
    </location>
</feature>
<dbReference type="InterPro" id="IPR028362">
    <property type="entry name" value="AlgI"/>
</dbReference>
<evidence type="ECO:0000256" key="1">
    <source>
        <dbReference type="ARBA" id="ARBA00004651"/>
    </source>
</evidence>
<evidence type="ECO:0000256" key="4">
    <source>
        <dbReference type="ARBA" id="ARBA00022679"/>
    </source>
</evidence>
<dbReference type="RefSeq" id="WP_111438933.1">
    <property type="nucleotide sequence ID" value="NZ_QKZI01000001.1"/>
</dbReference>
<proteinExistence type="inferred from homology"/>
<keyword evidence="12" id="KW-1185">Reference proteome</keyword>
<evidence type="ECO:0000256" key="7">
    <source>
        <dbReference type="ARBA" id="ARBA00023136"/>
    </source>
</evidence>
<evidence type="ECO:0000256" key="5">
    <source>
        <dbReference type="ARBA" id="ARBA00022692"/>
    </source>
</evidence>
<feature type="transmembrane region" description="Helical" evidence="10">
    <location>
        <begin position="245"/>
        <end position="265"/>
    </location>
</feature>
<evidence type="ECO:0000256" key="9">
    <source>
        <dbReference type="PIRNR" id="PIRNR016636"/>
    </source>
</evidence>
<feature type="transmembrane region" description="Helical" evidence="10">
    <location>
        <begin position="119"/>
        <end position="137"/>
    </location>
</feature>
<keyword evidence="5 10" id="KW-0812">Transmembrane</keyword>
<dbReference type="PANTHER" id="PTHR13285:SF23">
    <property type="entry name" value="TEICHOIC ACID D-ALANYLTRANSFERASE"/>
    <property type="match status" value="1"/>
</dbReference>
<dbReference type="GO" id="GO:0005886">
    <property type="term" value="C:plasma membrane"/>
    <property type="evidence" value="ECO:0007669"/>
    <property type="project" value="UniProtKB-SubCell"/>
</dbReference>
<evidence type="ECO:0000256" key="6">
    <source>
        <dbReference type="ARBA" id="ARBA00022989"/>
    </source>
</evidence>
<dbReference type="PANTHER" id="PTHR13285">
    <property type="entry name" value="ACYLTRANSFERASE"/>
    <property type="match status" value="1"/>
</dbReference>
<dbReference type="InterPro" id="IPR004299">
    <property type="entry name" value="MBOAT_fam"/>
</dbReference>
<dbReference type="InterPro" id="IPR051085">
    <property type="entry name" value="MB_O-acyltransferase"/>
</dbReference>
<comment type="caution">
    <text evidence="11">The sequence shown here is derived from an EMBL/GenBank/DDBJ whole genome shotgun (WGS) entry which is preliminary data.</text>
</comment>
<dbReference type="PIRSF" id="PIRSF016636">
    <property type="entry name" value="AlgI_DltB"/>
    <property type="match status" value="1"/>
</dbReference>
<dbReference type="GO" id="GO:0042121">
    <property type="term" value="P:alginic acid biosynthetic process"/>
    <property type="evidence" value="ECO:0007669"/>
    <property type="project" value="InterPro"/>
</dbReference>
<dbReference type="OrthoDB" id="9805788at2"/>
<feature type="transmembrane region" description="Helical" evidence="10">
    <location>
        <begin position="457"/>
        <end position="476"/>
    </location>
</feature>
<dbReference type="Proteomes" id="UP000248646">
    <property type="component" value="Unassembled WGS sequence"/>
</dbReference>
<feature type="transmembrane region" description="Helical" evidence="10">
    <location>
        <begin position="427"/>
        <end position="445"/>
    </location>
</feature>
<name>A0A2W7MXA8_9BACI</name>